<keyword evidence="2" id="KW-1185">Reference proteome</keyword>
<dbReference type="EMBL" id="PEDP01000018">
    <property type="protein sequence ID" value="POS88220.1"/>
    <property type="molecule type" value="Genomic_DNA"/>
</dbReference>
<organism evidence="1 2">
    <name type="scientific">Erysiphe pulchra</name>
    <dbReference type="NCBI Taxonomy" id="225359"/>
    <lineage>
        <taxon>Eukaryota</taxon>
        <taxon>Fungi</taxon>
        <taxon>Dikarya</taxon>
        <taxon>Ascomycota</taxon>
        <taxon>Pezizomycotina</taxon>
        <taxon>Leotiomycetes</taxon>
        <taxon>Erysiphales</taxon>
        <taxon>Erysiphaceae</taxon>
        <taxon>Erysiphe</taxon>
    </lineage>
</organism>
<sequence length="250" mass="28883">MLSVNDIFAKTILLDDLENIDNRSGHSESKISPALSLNDYKSNYSIDDHHTNSHGKDYHVWSGDFEPMFEMALDKETMSALDRDKGTFHSFISNNDFEITKSLSRSSSTDLISDTEEKGQGIERVSKNMYPKISEDNESRNLNLPETCWPLLDYSFDSQIRPITEEYYPQNSMDYYLQEFNDGINQLARWSLRMKELTNLEPEEFKTALDSFRDQTGENPLRTWTVKVNTVIGLMRDVQNDMESEISGLN</sequence>
<dbReference type="AlphaFoldDB" id="A0A2S4Q1Q0"/>
<dbReference type="Proteomes" id="UP000237438">
    <property type="component" value="Unassembled WGS sequence"/>
</dbReference>
<gene>
    <name evidence="1" type="ORF">EPUL_000141</name>
</gene>
<comment type="caution">
    <text evidence="1">The sequence shown here is derived from an EMBL/GenBank/DDBJ whole genome shotgun (WGS) entry which is preliminary data.</text>
</comment>
<evidence type="ECO:0000313" key="1">
    <source>
        <dbReference type="EMBL" id="POS88220.1"/>
    </source>
</evidence>
<accession>A0A2S4Q1Q0</accession>
<proteinExistence type="predicted"/>
<name>A0A2S4Q1Q0_9PEZI</name>
<evidence type="ECO:0000313" key="2">
    <source>
        <dbReference type="Proteomes" id="UP000237438"/>
    </source>
</evidence>
<reference evidence="1 2" key="1">
    <citation type="submission" date="2017-10" db="EMBL/GenBank/DDBJ databases">
        <title>Development of genomic resources for the powdery mildew, Erysiphe pulchra.</title>
        <authorList>
            <person name="Wadl P.A."/>
            <person name="Mack B.M."/>
            <person name="Moore G."/>
            <person name="Beltz S.B."/>
        </authorList>
    </citation>
    <scope>NUCLEOTIDE SEQUENCE [LARGE SCALE GENOMIC DNA]</scope>
    <source>
        <strain evidence="1">Cflorida</strain>
    </source>
</reference>
<dbReference type="OrthoDB" id="3585330at2759"/>
<protein>
    <submittedName>
        <fullName evidence="1">Uncharacterized protein</fullName>
    </submittedName>
</protein>